<feature type="region of interest" description="Disordered" evidence="1">
    <location>
        <begin position="270"/>
        <end position="303"/>
    </location>
</feature>
<accession>A0ABS4UEZ7</accession>
<dbReference type="InterPro" id="IPR008266">
    <property type="entry name" value="Tyr_kinase_AS"/>
</dbReference>
<gene>
    <name evidence="3" type="ORF">JOF29_001224</name>
</gene>
<evidence type="ECO:0000256" key="1">
    <source>
        <dbReference type="SAM" id="MobiDB-lite"/>
    </source>
</evidence>
<dbReference type="RefSeq" id="WP_209693231.1">
    <property type="nucleotide sequence ID" value="NZ_JAGINT010000001.1"/>
</dbReference>
<keyword evidence="3" id="KW-0418">Kinase</keyword>
<reference evidence="3 4" key="1">
    <citation type="submission" date="2021-03" db="EMBL/GenBank/DDBJ databases">
        <title>Sequencing the genomes of 1000 actinobacteria strains.</title>
        <authorList>
            <person name="Klenk H.-P."/>
        </authorList>
    </citation>
    <scope>NUCLEOTIDE SEQUENCE [LARGE SCALE GENOMIC DNA]</scope>
    <source>
        <strain evidence="3 4">DSM 18824</strain>
    </source>
</reference>
<name>A0ABS4UEZ7_9ACTN</name>
<feature type="compositionally biased region" description="Basic residues" evidence="1">
    <location>
        <begin position="277"/>
        <end position="287"/>
    </location>
</feature>
<protein>
    <submittedName>
        <fullName evidence="3">Aminoglycoside phosphotransferase (APT) family kinase protein</fullName>
    </submittedName>
</protein>
<keyword evidence="4" id="KW-1185">Reference proteome</keyword>
<keyword evidence="3" id="KW-0808">Transferase</keyword>
<dbReference type="GO" id="GO:0016301">
    <property type="term" value="F:kinase activity"/>
    <property type="evidence" value="ECO:0007669"/>
    <property type="project" value="UniProtKB-KW"/>
</dbReference>
<dbReference type="SUPFAM" id="SSF56112">
    <property type="entry name" value="Protein kinase-like (PK-like)"/>
    <property type="match status" value="1"/>
</dbReference>
<dbReference type="Gene3D" id="3.90.1200.10">
    <property type="match status" value="1"/>
</dbReference>
<dbReference type="Proteomes" id="UP000755585">
    <property type="component" value="Unassembled WGS sequence"/>
</dbReference>
<proteinExistence type="predicted"/>
<feature type="domain" description="Aminoglycoside phosphotransferase" evidence="2">
    <location>
        <begin position="20"/>
        <end position="231"/>
    </location>
</feature>
<dbReference type="PROSITE" id="PS00109">
    <property type="entry name" value="PROTEIN_KINASE_TYR"/>
    <property type="match status" value="1"/>
</dbReference>
<dbReference type="EMBL" id="JAGINT010000001">
    <property type="protein sequence ID" value="MBP2350141.1"/>
    <property type="molecule type" value="Genomic_DNA"/>
</dbReference>
<organism evidence="3 4">
    <name type="scientific">Kribbella aluminosa</name>
    <dbReference type="NCBI Taxonomy" id="416017"/>
    <lineage>
        <taxon>Bacteria</taxon>
        <taxon>Bacillati</taxon>
        <taxon>Actinomycetota</taxon>
        <taxon>Actinomycetes</taxon>
        <taxon>Propionibacteriales</taxon>
        <taxon>Kribbellaceae</taxon>
        <taxon>Kribbella</taxon>
    </lineage>
</organism>
<dbReference type="InterPro" id="IPR002575">
    <property type="entry name" value="Aminoglycoside_PTrfase"/>
</dbReference>
<dbReference type="Pfam" id="PF01636">
    <property type="entry name" value="APH"/>
    <property type="match status" value="1"/>
</dbReference>
<comment type="caution">
    <text evidence="3">The sequence shown here is derived from an EMBL/GenBank/DDBJ whole genome shotgun (WGS) entry which is preliminary data.</text>
</comment>
<evidence type="ECO:0000259" key="2">
    <source>
        <dbReference type="Pfam" id="PF01636"/>
    </source>
</evidence>
<evidence type="ECO:0000313" key="4">
    <source>
        <dbReference type="Proteomes" id="UP000755585"/>
    </source>
</evidence>
<sequence length="327" mass="36236">MSYAEQLRGLGFQAPEELAVGMQGAVYRLGAGKVAKIWFHAQERELRMLGELYDALHGRLPYATPRILELHRPGPYWVTVEDELPGVPLHTVAAPYGEPGWERARDCVVEVVEALAQVEAPEVLRRTAVLDETDPFRPEGMAWSEALTGLLRRRVERFGDQLAPVIDDFGTKIATLLELLGELKEPDARLVHGDVTSGNILVDEDLRPVTLLDFGLSTMAGDPVFEAAAARERHRPVVAQGPRDRGGVRRGVHRQARVRRRTAARLPLRVLADHRERAQRRPVRPRQPRPADREVLQHTRGHGVAVSMTQNTVPSGAFSTTKSASGG</sequence>
<dbReference type="InterPro" id="IPR011009">
    <property type="entry name" value="Kinase-like_dom_sf"/>
</dbReference>
<evidence type="ECO:0000313" key="3">
    <source>
        <dbReference type="EMBL" id="MBP2350141.1"/>
    </source>
</evidence>